<reference evidence="5" key="2">
    <citation type="submission" date="2023-06" db="EMBL/GenBank/DDBJ databases">
        <authorList>
            <person name="Swenson N.G."/>
            <person name="Wegrzyn J.L."/>
            <person name="Mcevoy S.L."/>
        </authorList>
    </citation>
    <scope>NUCLEOTIDE SEQUENCE</scope>
    <source>
        <strain evidence="5">NS2018</strain>
        <tissue evidence="5">Leaf</tissue>
    </source>
</reference>
<dbReference type="EMBL" id="JAUESC010000210">
    <property type="protein sequence ID" value="KAK0593878.1"/>
    <property type="molecule type" value="Genomic_DNA"/>
</dbReference>
<keyword evidence="2" id="KW-0175">Coiled coil</keyword>
<feature type="coiled-coil region" evidence="2">
    <location>
        <begin position="645"/>
        <end position="686"/>
    </location>
</feature>
<dbReference type="SUPFAM" id="SSF57756">
    <property type="entry name" value="Retrovirus zinc finger-like domains"/>
    <property type="match status" value="1"/>
</dbReference>
<protein>
    <recommendedName>
        <fullName evidence="4">CCHC-type domain-containing protein</fullName>
    </recommendedName>
</protein>
<dbReference type="Pfam" id="PF14223">
    <property type="entry name" value="Retrotran_gag_2"/>
    <property type="match status" value="1"/>
</dbReference>
<dbReference type="SMART" id="SM00343">
    <property type="entry name" value="ZnF_C2HC"/>
    <property type="match status" value="2"/>
</dbReference>
<dbReference type="AlphaFoldDB" id="A0AA39VWP2"/>
<keyword evidence="6" id="KW-1185">Reference proteome</keyword>
<dbReference type="InterPro" id="IPR001878">
    <property type="entry name" value="Znf_CCHC"/>
</dbReference>
<feature type="region of interest" description="Disordered" evidence="3">
    <location>
        <begin position="341"/>
        <end position="377"/>
    </location>
</feature>
<dbReference type="GO" id="GO:0008270">
    <property type="term" value="F:zinc ion binding"/>
    <property type="evidence" value="ECO:0007669"/>
    <property type="project" value="UniProtKB-KW"/>
</dbReference>
<reference evidence="5" key="1">
    <citation type="journal article" date="2022" name="Plant J.">
        <title>Strategies of tolerance reflected in two North American maple genomes.</title>
        <authorList>
            <person name="McEvoy S.L."/>
            <person name="Sezen U.U."/>
            <person name="Trouern-Trend A."/>
            <person name="McMahon S.M."/>
            <person name="Schaberg P.G."/>
            <person name="Yang J."/>
            <person name="Wegrzyn J.L."/>
            <person name="Swenson N.G."/>
        </authorList>
    </citation>
    <scope>NUCLEOTIDE SEQUENCE</scope>
    <source>
        <strain evidence="5">NS2018</strain>
    </source>
</reference>
<dbReference type="Proteomes" id="UP001168877">
    <property type="component" value="Unassembled WGS sequence"/>
</dbReference>
<keyword evidence="1" id="KW-0863">Zinc-finger</keyword>
<feature type="coiled-coil region" evidence="2">
    <location>
        <begin position="421"/>
        <end position="448"/>
    </location>
</feature>
<sequence length="708" mass="79818">MITLRSPCKRHEVLVRVGVTRIAKQEVLPRVGMTRIGKQGVMARVERTRIVMHGRLPRGKSALDRELAIVLVGLGVWLDIDSDRAGRLPCSYKIEDEVTVSKPRSEWSTNEFELAKWHHRAVNAIFGGVDSRQFSYIQILETAKEAWEALQVTNEGTKAVMKSCLQLLTSQFEVLQMGEEDKFVDFQDKLLDIANQCQALGTPISGERLNWKILRSLPKRFKAKVTAIEESKDVDVMSIDELLGSLQTFEACIKPKAKNKGLALKVVKEASSSDDDEEMALLVRKFRKFIRKGAKSSGKYSRDKEVKKSFTPPHERSGQAKSNRKVQCFKCKKLGHYASDCPSGDSKKDKKGKAMAATWSEDDDSSDEESSSDESSSEEELVSNFVAFMASHSTLEDVNQDSLDKEIDQSHQECLNDNLTYIDLLAKVKFLEEKLKIALSEIDEKEDLIKIQVDEFVATTRSSSVAVVEEKLIEASLPTSEAIIEEKAPKKRRSKKKNKLKNKVPLETPICPPPPPESKISPFVPICHFCNTLGHIKPKCYKFIEYCNLENASRNREIGPNSMHAKAFEYGKHDNFSKHVKNVQEAKGVRNLDGDVMLPPLEKLSEKRMASMSYKDKGKSNVFRLFGDSLDSNHVPSSPALPSWALKLRNEVEESRRLIEASQRKIEDLSAKLVVQDERIKELERKSTLTRQYVRSAHRSSFLGGTSG</sequence>
<evidence type="ECO:0000313" key="5">
    <source>
        <dbReference type="EMBL" id="KAK0593878.1"/>
    </source>
</evidence>
<evidence type="ECO:0000256" key="3">
    <source>
        <dbReference type="SAM" id="MobiDB-lite"/>
    </source>
</evidence>
<dbReference type="GO" id="GO:0003676">
    <property type="term" value="F:nucleic acid binding"/>
    <property type="evidence" value="ECO:0007669"/>
    <property type="project" value="InterPro"/>
</dbReference>
<keyword evidence="1" id="KW-0479">Metal-binding</keyword>
<evidence type="ECO:0000256" key="1">
    <source>
        <dbReference type="PROSITE-ProRule" id="PRU00047"/>
    </source>
</evidence>
<organism evidence="5 6">
    <name type="scientific">Acer saccharum</name>
    <name type="common">Sugar maple</name>
    <dbReference type="NCBI Taxonomy" id="4024"/>
    <lineage>
        <taxon>Eukaryota</taxon>
        <taxon>Viridiplantae</taxon>
        <taxon>Streptophyta</taxon>
        <taxon>Embryophyta</taxon>
        <taxon>Tracheophyta</taxon>
        <taxon>Spermatophyta</taxon>
        <taxon>Magnoliopsida</taxon>
        <taxon>eudicotyledons</taxon>
        <taxon>Gunneridae</taxon>
        <taxon>Pentapetalae</taxon>
        <taxon>rosids</taxon>
        <taxon>malvids</taxon>
        <taxon>Sapindales</taxon>
        <taxon>Sapindaceae</taxon>
        <taxon>Hippocastanoideae</taxon>
        <taxon>Acereae</taxon>
        <taxon>Acer</taxon>
    </lineage>
</organism>
<dbReference type="InterPro" id="IPR036875">
    <property type="entry name" value="Znf_CCHC_sf"/>
</dbReference>
<feature type="region of interest" description="Disordered" evidence="3">
    <location>
        <begin position="300"/>
        <end position="322"/>
    </location>
</feature>
<feature type="domain" description="CCHC-type" evidence="4">
    <location>
        <begin position="328"/>
        <end position="343"/>
    </location>
</feature>
<dbReference type="Pfam" id="PF00098">
    <property type="entry name" value="zf-CCHC"/>
    <property type="match status" value="1"/>
</dbReference>
<evidence type="ECO:0000259" key="4">
    <source>
        <dbReference type="PROSITE" id="PS50158"/>
    </source>
</evidence>
<dbReference type="PANTHER" id="PTHR35317:SF23">
    <property type="entry name" value="OS04G0629600 PROTEIN"/>
    <property type="match status" value="1"/>
</dbReference>
<dbReference type="Gene3D" id="4.10.60.10">
    <property type="entry name" value="Zinc finger, CCHC-type"/>
    <property type="match status" value="1"/>
</dbReference>
<comment type="caution">
    <text evidence="5">The sequence shown here is derived from an EMBL/GenBank/DDBJ whole genome shotgun (WGS) entry which is preliminary data.</text>
</comment>
<evidence type="ECO:0000256" key="2">
    <source>
        <dbReference type="SAM" id="Coils"/>
    </source>
</evidence>
<evidence type="ECO:0000313" key="6">
    <source>
        <dbReference type="Proteomes" id="UP001168877"/>
    </source>
</evidence>
<feature type="compositionally biased region" description="Acidic residues" evidence="3">
    <location>
        <begin position="360"/>
        <end position="377"/>
    </location>
</feature>
<dbReference type="PANTHER" id="PTHR35317">
    <property type="entry name" value="OS04G0629600 PROTEIN"/>
    <property type="match status" value="1"/>
</dbReference>
<dbReference type="PROSITE" id="PS50158">
    <property type="entry name" value="ZF_CCHC"/>
    <property type="match status" value="1"/>
</dbReference>
<keyword evidence="1" id="KW-0862">Zinc</keyword>
<proteinExistence type="predicted"/>
<accession>A0AA39VWP2</accession>
<feature type="compositionally biased region" description="Basic and acidic residues" evidence="3">
    <location>
        <begin position="300"/>
        <end position="318"/>
    </location>
</feature>
<gene>
    <name evidence="5" type="ORF">LWI29_019633</name>
</gene>
<name>A0AA39VWP2_ACESA</name>